<keyword evidence="1" id="KW-0449">Lipoprotein</keyword>
<keyword evidence="2" id="KW-1185">Reference proteome</keyword>
<dbReference type="Pfam" id="PF12771">
    <property type="entry name" value="SusD-like_2"/>
    <property type="match status" value="1"/>
</dbReference>
<dbReference type="EMBL" id="WRXO01000002">
    <property type="protein sequence ID" value="MVT40930.1"/>
    <property type="molecule type" value="Genomic_DNA"/>
</dbReference>
<dbReference type="SUPFAM" id="SSF48452">
    <property type="entry name" value="TPR-like"/>
    <property type="match status" value="1"/>
</dbReference>
<name>A0A6N8J6U7_9BACT</name>
<dbReference type="InterPro" id="IPR041662">
    <property type="entry name" value="SusD-like_2"/>
</dbReference>
<sequence>MKKLLINTALLVLLIGSFSSCKKKLEDDYLNPELTTTGSIGKLFSGMFMNKRIHPSYWDYYTFIAPTTAAFSQFTTISPGAQMYTPNTSYTEGRWVDFYNGSVGDDYNYNGPGILNSYVEMQTSLAALSSSQQDEQRVFLKCAQVLVYDQAAQMIDLWGDIPFSKASSLNTSGRTVILAPYDNAAALYDTLIAGLKTVNTYLDTVHLVKATSAEFTKQDILFNGNLSMWRRYANSLRLRLLMRISNVSEASAKTEVTAMLADATTYPLITDNSQNALFKMSPTAVRSDLHDVFADFGFAPDYLMNTLMRANSDPRTEVYWDQNDTTGWRGVPFDVTAGDYNAGGYATYDSATFFYNDAIPAVLFTASEVSFLKAEADERWGISSAQTDYEAGINQSVGFWFGINQLRTPRNAGNPRSWATLVTPDAATISAYVAKPAIAYTGTTDEKLAKIYTQKWMHFFILQAGQAWAELRRTDYPVLQFGTLSSAVDKAPPTRLLYPSSEKLYNTANYSAVEAKDTKTTRIFWDAK</sequence>
<reference evidence="1 2" key="1">
    <citation type="submission" date="2019-12" db="EMBL/GenBank/DDBJ databases">
        <title>The draft genomic sequence of strain Chitinophaga oryziterrae JCM 16595.</title>
        <authorList>
            <person name="Zhang X."/>
        </authorList>
    </citation>
    <scope>NUCLEOTIDE SEQUENCE [LARGE SCALE GENOMIC DNA]</scope>
    <source>
        <strain evidence="1 2">JCM 16595</strain>
    </source>
</reference>
<dbReference type="InterPro" id="IPR011990">
    <property type="entry name" value="TPR-like_helical_dom_sf"/>
</dbReference>
<evidence type="ECO:0000313" key="2">
    <source>
        <dbReference type="Proteomes" id="UP000468388"/>
    </source>
</evidence>
<organism evidence="1 2">
    <name type="scientific">Chitinophaga oryziterrae</name>
    <dbReference type="NCBI Taxonomy" id="1031224"/>
    <lineage>
        <taxon>Bacteria</taxon>
        <taxon>Pseudomonadati</taxon>
        <taxon>Bacteroidota</taxon>
        <taxon>Chitinophagia</taxon>
        <taxon>Chitinophagales</taxon>
        <taxon>Chitinophagaceae</taxon>
        <taxon>Chitinophaga</taxon>
    </lineage>
</organism>
<dbReference type="AlphaFoldDB" id="A0A6N8J6U7"/>
<dbReference type="Gene3D" id="1.25.40.390">
    <property type="match status" value="1"/>
</dbReference>
<comment type="caution">
    <text evidence="1">The sequence shown here is derived from an EMBL/GenBank/DDBJ whole genome shotgun (WGS) entry which is preliminary data.</text>
</comment>
<accession>A0A6N8J6U7</accession>
<dbReference type="PROSITE" id="PS51257">
    <property type="entry name" value="PROKAR_LIPOPROTEIN"/>
    <property type="match status" value="1"/>
</dbReference>
<proteinExistence type="predicted"/>
<dbReference type="RefSeq" id="WP_157299558.1">
    <property type="nucleotide sequence ID" value="NZ_BAAAZB010000010.1"/>
</dbReference>
<dbReference type="OrthoDB" id="9766256at2"/>
<gene>
    <name evidence="1" type="ORF">GO495_10095</name>
</gene>
<evidence type="ECO:0000313" key="1">
    <source>
        <dbReference type="EMBL" id="MVT40930.1"/>
    </source>
</evidence>
<protein>
    <submittedName>
        <fullName evidence="1">SusD/RagB family nutrient-binding outer membrane lipoprotein</fullName>
    </submittedName>
</protein>
<dbReference type="Proteomes" id="UP000468388">
    <property type="component" value="Unassembled WGS sequence"/>
</dbReference>